<reference evidence="2" key="1">
    <citation type="journal article" date="2023" name="G3 (Bethesda)">
        <title>A reference genome for the long-term kleptoplast-retaining sea slug Elysia crispata morphotype clarki.</title>
        <authorList>
            <person name="Eastman K.E."/>
            <person name="Pendleton A.L."/>
            <person name="Shaikh M.A."/>
            <person name="Suttiyut T."/>
            <person name="Ogas R."/>
            <person name="Tomko P."/>
            <person name="Gavelis G."/>
            <person name="Widhalm J.R."/>
            <person name="Wisecaver J.H."/>
        </authorList>
    </citation>
    <scope>NUCLEOTIDE SEQUENCE</scope>
    <source>
        <strain evidence="2">ECLA1</strain>
    </source>
</reference>
<keyword evidence="3" id="KW-1185">Reference proteome</keyword>
<dbReference type="AlphaFoldDB" id="A0AAE1DU85"/>
<evidence type="ECO:0000256" key="1">
    <source>
        <dbReference type="SAM" id="MobiDB-lite"/>
    </source>
</evidence>
<proteinExistence type="predicted"/>
<name>A0AAE1DU85_9GAST</name>
<protein>
    <submittedName>
        <fullName evidence="2">Uncharacterized protein</fullName>
    </submittedName>
</protein>
<dbReference type="EMBL" id="JAWDGP010002431">
    <property type="protein sequence ID" value="KAK3783271.1"/>
    <property type="molecule type" value="Genomic_DNA"/>
</dbReference>
<evidence type="ECO:0000313" key="2">
    <source>
        <dbReference type="EMBL" id="KAK3783271.1"/>
    </source>
</evidence>
<dbReference type="Proteomes" id="UP001283361">
    <property type="component" value="Unassembled WGS sequence"/>
</dbReference>
<accession>A0AAE1DU85</accession>
<feature type="region of interest" description="Disordered" evidence="1">
    <location>
        <begin position="84"/>
        <end position="103"/>
    </location>
</feature>
<sequence>MLLPRPTDTIAVCHAKDLQTERTERFENTSSMAKIEHINCDGRNDVKRDVKGYVSETQPVAQTLTITERWPCWLAHPLLSHQGKHESFPEQKQQRADRAAKAQARVQLNTPIVATRNSLLNVS</sequence>
<comment type="caution">
    <text evidence="2">The sequence shown here is derived from an EMBL/GenBank/DDBJ whole genome shotgun (WGS) entry which is preliminary data.</text>
</comment>
<feature type="compositionally biased region" description="Basic and acidic residues" evidence="1">
    <location>
        <begin position="84"/>
        <end position="100"/>
    </location>
</feature>
<organism evidence="2 3">
    <name type="scientific">Elysia crispata</name>
    <name type="common">lettuce slug</name>
    <dbReference type="NCBI Taxonomy" id="231223"/>
    <lineage>
        <taxon>Eukaryota</taxon>
        <taxon>Metazoa</taxon>
        <taxon>Spiralia</taxon>
        <taxon>Lophotrochozoa</taxon>
        <taxon>Mollusca</taxon>
        <taxon>Gastropoda</taxon>
        <taxon>Heterobranchia</taxon>
        <taxon>Euthyneura</taxon>
        <taxon>Panpulmonata</taxon>
        <taxon>Sacoglossa</taxon>
        <taxon>Placobranchoidea</taxon>
        <taxon>Plakobranchidae</taxon>
        <taxon>Elysia</taxon>
    </lineage>
</organism>
<evidence type="ECO:0000313" key="3">
    <source>
        <dbReference type="Proteomes" id="UP001283361"/>
    </source>
</evidence>
<gene>
    <name evidence="2" type="ORF">RRG08_047726</name>
</gene>